<reference evidence="2 3" key="1">
    <citation type="submission" date="2013-08" db="EMBL/GenBank/DDBJ databases">
        <authorList>
            <person name="Huang J."/>
            <person name="Wang G."/>
        </authorList>
    </citation>
    <scope>NUCLEOTIDE SEQUENCE [LARGE SCALE GENOMIC DNA]</scope>
    <source>
        <strain evidence="2 3">JSM 072002</strain>
    </source>
</reference>
<organism evidence="2 3">
    <name type="scientific">Pontibacillus litoralis JSM 072002</name>
    <dbReference type="NCBI Taxonomy" id="1385512"/>
    <lineage>
        <taxon>Bacteria</taxon>
        <taxon>Bacillati</taxon>
        <taxon>Bacillota</taxon>
        <taxon>Bacilli</taxon>
        <taxon>Bacillales</taxon>
        <taxon>Bacillaceae</taxon>
        <taxon>Pontibacillus</taxon>
    </lineage>
</organism>
<evidence type="ECO:0000313" key="3">
    <source>
        <dbReference type="Proteomes" id="UP000030401"/>
    </source>
</evidence>
<dbReference type="AlphaFoldDB" id="A0A0A5GAB9"/>
<name>A0A0A5GAB9_9BACI</name>
<dbReference type="Gene3D" id="1.20.120.20">
    <property type="entry name" value="Apolipoprotein"/>
    <property type="match status" value="1"/>
</dbReference>
<evidence type="ECO:0000313" key="2">
    <source>
        <dbReference type="EMBL" id="KGX88035.1"/>
    </source>
</evidence>
<dbReference type="OrthoDB" id="2157658at2"/>
<comment type="caution">
    <text evidence="2">The sequence shown here is derived from an EMBL/GenBank/DDBJ whole genome shotgun (WGS) entry which is preliminary data.</text>
</comment>
<dbReference type="Gene3D" id="1.20.1170.10">
    <property type="match status" value="1"/>
</dbReference>
<proteinExistence type="predicted"/>
<feature type="transmembrane region" description="Helical" evidence="1">
    <location>
        <begin position="609"/>
        <end position="634"/>
    </location>
</feature>
<protein>
    <submittedName>
        <fullName evidence="2">Uncharacterized protein</fullName>
    </submittedName>
</protein>
<keyword evidence="1" id="KW-1133">Transmembrane helix</keyword>
<keyword evidence="1" id="KW-0472">Membrane</keyword>
<feature type="transmembrane region" description="Helical" evidence="1">
    <location>
        <begin position="420"/>
        <end position="444"/>
    </location>
</feature>
<dbReference type="Proteomes" id="UP000030401">
    <property type="component" value="Unassembled WGS sequence"/>
</dbReference>
<sequence length="950" mass="104459">MANYSIEAELKANVSKYRKAIQAAKRVTEKFKRESESVEDTEVDADTRPLQRNLKKARATLNAFAKDKTKAEMEIDADTSEAKRKMGLLQKMKTSLNDKVVIPIEARVDKFHRSMDRIANTIQSVGTVAGNAFKGGLISVLPALSPIIASLTAALGGLTTSFAAAGTGAVAFGSVATSALNDVFTANGDIKKLREQLANTSDLEERAEITKQIKQATAGLSKEQQKGLKSLQSFSKFWSKFAKQFEKPVMDIFVRSLNGLKKLLKQLEPAFQGAVKAVDTLSKSLSKSMKTKEFKEFISFLNANVGPAMIALGKTFGNVMQGIMNLMVAFGPLSTDMQGGLVSLTKKFSDWTAGLKDSKAFHDFIDYVKENGPKVIALIGNITAFLIELGKGMAPLGSKILDIVNAFLEFTTALMDNHPAIGQVVAVVLSLSGVLMALIPFILLTKAAFGGMATGIWKATGMMRAKVVTGVKMMIASLKNFVVQTFKTVANFIAGSAKFIARWTMMGVKALFNAGRMALAWTIATGKKMVVAIAKMIANSIIFIARWTLMGAKAIFNAGRIALAWTIATGKKMAIALAKMIATSIKFIARWALMAVKSLFHAARMAASWFIALGPVGWVIATIIGLVALVIANWDKVKKWTIKTWNKISSWIVKKVSKIWSYIQDKFPAIAYVIKQYTTMAWNIIKSIWTFIKSFFSSVLKFIKALVKGDFQGMKSAISNITRAISTLIKSIWNSIKSFFSSILGKIVNKVKNKFKDMFDAVMDVGDNIKEGIEDTWDGIKSFFDNFSLYESGKKIISSLGDGLIAMKDKVVGITEDIVGAVRDFFPFSPAKTGPLRDIHRMDFAGPIGQSIKRAKKPIQRKTAKLAEVANNSIRPDMQIRRSQITSSLRSIRHRSVAQVQTAVNTDVNLNTKQPAYINVRIGRTKFTEFVEDITVEQNRNFNIENSFRR</sequence>
<dbReference type="RefSeq" id="WP_036832979.1">
    <property type="nucleotide sequence ID" value="NZ_AVPG01000004.1"/>
</dbReference>
<gene>
    <name evidence="2" type="ORF">N784_12995</name>
</gene>
<dbReference type="EMBL" id="AVPG01000004">
    <property type="protein sequence ID" value="KGX88035.1"/>
    <property type="molecule type" value="Genomic_DNA"/>
</dbReference>
<dbReference type="eggNOG" id="COG5412">
    <property type="taxonomic scope" value="Bacteria"/>
</dbReference>
<evidence type="ECO:0000256" key="1">
    <source>
        <dbReference type="SAM" id="Phobius"/>
    </source>
</evidence>
<dbReference type="PANTHER" id="PTHR37813:SF1">
    <property type="entry name" value="FELS-2 PROPHAGE PROTEIN"/>
    <property type="match status" value="1"/>
</dbReference>
<dbReference type="PANTHER" id="PTHR37813">
    <property type="entry name" value="FELS-2 PROPHAGE PROTEIN"/>
    <property type="match status" value="1"/>
</dbReference>
<keyword evidence="3" id="KW-1185">Reference proteome</keyword>
<accession>A0A0A5GAB9</accession>
<dbReference type="STRING" id="1385512.N784_12995"/>
<feature type="transmembrane region" description="Helical" evidence="1">
    <location>
        <begin position="561"/>
        <end position="589"/>
    </location>
</feature>
<keyword evidence="1" id="KW-0812">Transmembrane</keyword>